<keyword evidence="3" id="KW-0808">Transferase</keyword>
<evidence type="ECO:0000313" key="10">
    <source>
        <dbReference type="EMBL" id="KAK5063559.1"/>
    </source>
</evidence>
<protein>
    <recommendedName>
        <fullName evidence="2">non-specific serine/threonine protein kinase</fullName>
        <ecNumber evidence="2">2.7.11.1</ecNumber>
    </recommendedName>
</protein>
<evidence type="ECO:0000313" key="11">
    <source>
        <dbReference type="Proteomes" id="UP001345691"/>
    </source>
</evidence>
<dbReference type="PROSITE" id="PS50011">
    <property type="entry name" value="PROTEIN_KINASE_DOM"/>
    <property type="match status" value="1"/>
</dbReference>
<dbReference type="SMART" id="SM00220">
    <property type="entry name" value="S_TKc"/>
    <property type="match status" value="1"/>
</dbReference>
<evidence type="ECO:0000256" key="3">
    <source>
        <dbReference type="ARBA" id="ARBA00022679"/>
    </source>
</evidence>
<evidence type="ECO:0000256" key="7">
    <source>
        <dbReference type="PROSITE-ProRule" id="PRU10141"/>
    </source>
</evidence>
<dbReference type="Proteomes" id="UP001345691">
    <property type="component" value="Unassembled WGS sequence"/>
</dbReference>
<keyword evidence="11" id="KW-1185">Reference proteome</keyword>
<dbReference type="PROSITE" id="PS00108">
    <property type="entry name" value="PROTEIN_KINASE_ST"/>
    <property type="match status" value="1"/>
</dbReference>
<dbReference type="PROSITE" id="PS00107">
    <property type="entry name" value="PROTEIN_KINASE_ATP"/>
    <property type="match status" value="1"/>
</dbReference>
<feature type="binding site" evidence="7">
    <location>
        <position position="107"/>
    </location>
    <ligand>
        <name>ATP</name>
        <dbReference type="ChEBI" id="CHEBI:30616"/>
    </ligand>
</feature>
<dbReference type="InterPro" id="IPR011009">
    <property type="entry name" value="Kinase-like_dom_sf"/>
</dbReference>
<proteinExistence type="inferred from homology"/>
<dbReference type="PANTHER" id="PTHR43671">
    <property type="entry name" value="SERINE/THREONINE-PROTEIN KINASE NEK"/>
    <property type="match status" value="1"/>
</dbReference>
<evidence type="ECO:0000256" key="4">
    <source>
        <dbReference type="ARBA" id="ARBA00022741"/>
    </source>
</evidence>
<keyword evidence="5" id="KW-0418">Kinase</keyword>
<sequence>MAQQGLDDFKVDWDPAHKQILTTANKARQATPLSPIKHFFQWTEFDTEGKVRPIGARFWHLFSQKINLPDEEEWRFERPLGKGSYGAAALFVKADETQKVVDEFALKVADLNPKSLVHKNKVNLTHEAAIMAQTNDWKTDTIVRLRQFNVASEYARYYFEFCPYESLETLRLKYKAWNTYLPELFLWHVFSSLAEGCARLGSGPFKNLASSRFGQNMPEGYLLHNDIKTENILLGSNVTLDGQRKWYPIPKIADFGLSIITSPNEALRNQARFLQVGSRAWYPPEQRVSSMQDYRKHYFNQPGSSSTMRRDQHKILPQANLWPIGAVMYSMITLNEIDDLSTRVNDILMGTPAARRSFDGTNVVKRFGCEVTSRYSPELLKIVEACLRLRPQDRPHPQTLRRDVERGLSECQDRENVQICMEGQRERLIVACAPGEMGKLPDGDANFEKDEQFWRSFAEHLLWVPKDRPIPCPPDAPETLPVNPNWPDVLRERVQERWVAAVHAKGDPTPTNFSQSMHVRKRTASAAFADGAQPGVDDLEHGPSRKRQQIRNN</sequence>
<name>A0ABR0JGK9_9EURO</name>
<dbReference type="Pfam" id="PF00069">
    <property type="entry name" value="Pkinase"/>
    <property type="match status" value="1"/>
</dbReference>
<feature type="region of interest" description="Disordered" evidence="8">
    <location>
        <begin position="505"/>
        <end position="553"/>
    </location>
</feature>
<dbReference type="InterPro" id="IPR008271">
    <property type="entry name" value="Ser/Thr_kinase_AS"/>
</dbReference>
<dbReference type="InterPro" id="IPR000719">
    <property type="entry name" value="Prot_kinase_dom"/>
</dbReference>
<evidence type="ECO:0000256" key="6">
    <source>
        <dbReference type="ARBA" id="ARBA00022840"/>
    </source>
</evidence>
<evidence type="ECO:0000256" key="1">
    <source>
        <dbReference type="ARBA" id="ARBA00010886"/>
    </source>
</evidence>
<organism evidence="10 11">
    <name type="scientific">Exophiala sideris</name>
    <dbReference type="NCBI Taxonomy" id="1016849"/>
    <lineage>
        <taxon>Eukaryota</taxon>
        <taxon>Fungi</taxon>
        <taxon>Dikarya</taxon>
        <taxon>Ascomycota</taxon>
        <taxon>Pezizomycotina</taxon>
        <taxon>Eurotiomycetes</taxon>
        <taxon>Chaetothyriomycetidae</taxon>
        <taxon>Chaetothyriales</taxon>
        <taxon>Herpotrichiellaceae</taxon>
        <taxon>Exophiala</taxon>
    </lineage>
</organism>
<evidence type="ECO:0000259" key="9">
    <source>
        <dbReference type="PROSITE" id="PS50011"/>
    </source>
</evidence>
<dbReference type="Gene3D" id="1.10.510.10">
    <property type="entry name" value="Transferase(Phosphotransferase) domain 1"/>
    <property type="match status" value="1"/>
</dbReference>
<evidence type="ECO:0000256" key="8">
    <source>
        <dbReference type="SAM" id="MobiDB-lite"/>
    </source>
</evidence>
<keyword evidence="6 7" id="KW-0067">ATP-binding</keyword>
<dbReference type="InterPro" id="IPR050660">
    <property type="entry name" value="NEK_Ser/Thr_kinase"/>
</dbReference>
<dbReference type="EMBL" id="JAVRRF010000007">
    <property type="protein sequence ID" value="KAK5063559.1"/>
    <property type="molecule type" value="Genomic_DNA"/>
</dbReference>
<dbReference type="PANTHER" id="PTHR43671:SF13">
    <property type="entry name" value="SERINE_THREONINE-PROTEIN KINASE NEK2"/>
    <property type="match status" value="1"/>
</dbReference>
<feature type="domain" description="Protein kinase" evidence="9">
    <location>
        <begin position="74"/>
        <end position="408"/>
    </location>
</feature>
<comment type="similarity">
    <text evidence="1">Belongs to the protein kinase superfamily. NEK Ser/Thr protein kinase family. NIMA subfamily.</text>
</comment>
<gene>
    <name evidence="10" type="ORF">LTR69_004265</name>
</gene>
<reference evidence="10 11" key="1">
    <citation type="submission" date="2023-08" db="EMBL/GenBank/DDBJ databases">
        <title>Black Yeasts Isolated from many extreme environments.</title>
        <authorList>
            <person name="Coleine C."/>
            <person name="Stajich J.E."/>
            <person name="Selbmann L."/>
        </authorList>
    </citation>
    <scope>NUCLEOTIDE SEQUENCE [LARGE SCALE GENOMIC DNA]</scope>
    <source>
        <strain evidence="10 11">CCFEE 6328</strain>
    </source>
</reference>
<keyword evidence="4 7" id="KW-0547">Nucleotide-binding</keyword>
<dbReference type="InterPro" id="IPR017441">
    <property type="entry name" value="Protein_kinase_ATP_BS"/>
</dbReference>
<dbReference type="SUPFAM" id="SSF56112">
    <property type="entry name" value="Protein kinase-like (PK-like)"/>
    <property type="match status" value="1"/>
</dbReference>
<feature type="compositionally biased region" description="Basic residues" evidence="8">
    <location>
        <begin position="544"/>
        <end position="553"/>
    </location>
</feature>
<evidence type="ECO:0000256" key="5">
    <source>
        <dbReference type="ARBA" id="ARBA00022777"/>
    </source>
</evidence>
<comment type="caution">
    <text evidence="10">The sequence shown here is derived from an EMBL/GenBank/DDBJ whole genome shotgun (WGS) entry which is preliminary data.</text>
</comment>
<evidence type="ECO:0000256" key="2">
    <source>
        <dbReference type="ARBA" id="ARBA00012513"/>
    </source>
</evidence>
<dbReference type="Gene3D" id="3.30.200.20">
    <property type="entry name" value="Phosphorylase Kinase, domain 1"/>
    <property type="match status" value="1"/>
</dbReference>
<accession>A0ABR0JGK9</accession>
<dbReference type="EC" id="2.7.11.1" evidence="2"/>